<protein>
    <submittedName>
        <fullName evidence="1">Uncharacterized protein</fullName>
    </submittedName>
</protein>
<dbReference type="AlphaFoldDB" id="A0A5P3VPA0"/>
<dbReference type="RefSeq" id="WP_151072203.1">
    <property type="nucleotide sequence ID" value="NZ_CP032519.1"/>
</dbReference>
<proteinExistence type="predicted"/>
<evidence type="ECO:0000313" key="2">
    <source>
        <dbReference type="Proteomes" id="UP000325743"/>
    </source>
</evidence>
<evidence type="ECO:0000313" key="1">
    <source>
        <dbReference type="EMBL" id="QEZ47212.1"/>
    </source>
</evidence>
<dbReference type="Proteomes" id="UP000325743">
    <property type="component" value="Chromosome 2"/>
</dbReference>
<gene>
    <name evidence="1" type="ORF">D2917_23980</name>
</gene>
<name>A0A5P3VPA0_9BURK</name>
<accession>A0A5P3VPA0</accession>
<organism evidence="1 2">
    <name type="scientific">Cupriavidus oxalaticus</name>
    <dbReference type="NCBI Taxonomy" id="96344"/>
    <lineage>
        <taxon>Bacteria</taxon>
        <taxon>Pseudomonadati</taxon>
        <taxon>Pseudomonadota</taxon>
        <taxon>Betaproteobacteria</taxon>
        <taxon>Burkholderiales</taxon>
        <taxon>Burkholderiaceae</taxon>
        <taxon>Cupriavidus</taxon>
    </lineage>
</organism>
<reference evidence="1 2" key="1">
    <citation type="submission" date="2018-09" db="EMBL/GenBank/DDBJ databases">
        <title>Complete genome sequence of Cupriavidus oxalaticus T2, a bacterium capable of phenol tolerance and degradation.</title>
        <authorList>
            <person name="Yan J."/>
        </authorList>
    </citation>
    <scope>NUCLEOTIDE SEQUENCE [LARGE SCALE GENOMIC DNA]</scope>
    <source>
        <strain evidence="1 2">T2</strain>
    </source>
</reference>
<sequence length="65" mass="7235">MTPEQIAHAFQCLADDKDEDLPVERAVAILAEAMSDASMPQELRLALIDVGATLLRLGLRERMRE</sequence>
<dbReference type="EMBL" id="CP032519">
    <property type="protein sequence ID" value="QEZ47212.1"/>
    <property type="molecule type" value="Genomic_DNA"/>
</dbReference>